<accession>A0A0J8DT60</accession>
<feature type="region of interest" description="Disordered" evidence="1">
    <location>
        <begin position="104"/>
        <end position="123"/>
    </location>
</feature>
<dbReference type="Proteomes" id="UP000035740">
    <property type="component" value="Unassembled WGS sequence"/>
</dbReference>
<feature type="non-terminal residue" evidence="2">
    <location>
        <position position="285"/>
    </location>
</feature>
<protein>
    <submittedName>
        <fullName evidence="2">Uncharacterized protein</fullName>
    </submittedName>
</protein>
<keyword evidence="3" id="KW-1185">Reference proteome</keyword>
<proteinExistence type="predicted"/>
<name>A0A0J8DT60_BETVV</name>
<feature type="non-terminal residue" evidence="2">
    <location>
        <position position="1"/>
    </location>
</feature>
<organism evidence="2 3">
    <name type="scientific">Beta vulgaris subsp. vulgaris</name>
    <name type="common">Beet</name>
    <dbReference type="NCBI Taxonomy" id="3555"/>
    <lineage>
        <taxon>Eukaryota</taxon>
        <taxon>Viridiplantae</taxon>
        <taxon>Streptophyta</taxon>
        <taxon>Embryophyta</taxon>
        <taxon>Tracheophyta</taxon>
        <taxon>Spermatophyta</taxon>
        <taxon>Magnoliopsida</taxon>
        <taxon>eudicotyledons</taxon>
        <taxon>Gunneridae</taxon>
        <taxon>Pentapetalae</taxon>
        <taxon>Caryophyllales</taxon>
        <taxon>Chenopodiaceae</taxon>
        <taxon>Betoideae</taxon>
        <taxon>Beta</taxon>
    </lineage>
</organism>
<evidence type="ECO:0000256" key="1">
    <source>
        <dbReference type="SAM" id="MobiDB-lite"/>
    </source>
</evidence>
<feature type="region of interest" description="Disordered" evidence="1">
    <location>
        <begin position="1"/>
        <end position="73"/>
    </location>
</feature>
<dbReference type="Gramene" id="KMS93955">
    <property type="protein sequence ID" value="KMS93955"/>
    <property type="gene ID" value="BVRB_026250"/>
</dbReference>
<gene>
    <name evidence="2" type="ORF">BVRB_026250</name>
</gene>
<feature type="region of interest" description="Disordered" evidence="1">
    <location>
        <begin position="133"/>
        <end position="154"/>
    </location>
</feature>
<evidence type="ECO:0000313" key="3">
    <source>
        <dbReference type="Proteomes" id="UP000035740"/>
    </source>
</evidence>
<feature type="compositionally biased region" description="Polar residues" evidence="1">
    <location>
        <begin position="45"/>
        <end position="61"/>
    </location>
</feature>
<evidence type="ECO:0000313" key="2">
    <source>
        <dbReference type="EMBL" id="KMS93955.1"/>
    </source>
</evidence>
<sequence length="285" mass="32502">VPGDINGEWSDDSDSESELSQSDIDNRHHNPELSDNEQSNRRSPRMNSGSSIVETSQAQYNSHEKCSPDNDFQSKSVSVAGGLATGKKSKNSVIGQHKYTRKNDLIDESLSEGETPSENNLKTHLENEHLTTIMRHDDESDNDSDSSFDSKRKPRRHRVILPPGIVQNQLSTRAFHKRSLLRRINHIYQSKLDVDIRRKRCALPILSLNEFIIQQYIPVNFGIDILVQSICQDLYMAVTRFSRHLPEVALFKMFYDNAFADDTVALVTLYIHHRESALSSPIWNV</sequence>
<dbReference type="AlphaFoldDB" id="A0A0J8DT60"/>
<dbReference type="EMBL" id="KQ097380">
    <property type="protein sequence ID" value="KMS93955.1"/>
    <property type="molecule type" value="Genomic_DNA"/>
</dbReference>
<reference evidence="2 3" key="1">
    <citation type="journal article" date="2014" name="Nature">
        <title>The genome of the recently domesticated crop plant sugar beet (Beta vulgaris).</title>
        <authorList>
            <person name="Dohm J.C."/>
            <person name="Minoche A.E."/>
            <person name="Holtgrawe D."/>
            <person name="Capella-Gutierrez S."/>
            <person name="Zakrzewski F."/>
            <person name="Tafer H."/>
            <person name="Rupp O."/>
            <person name="Sorensen T.R."/>
            <person name="Stracke R."/>
            <person name="Reinhardt R."/>
            <person name="Goesmann A."/>
            <person name="Kraft T."/>
            <person name="Schulz B."/>
            <person name="Stadler P.F."/>
            <person name="Schmidt T."/>
            <person name="Gabaldon T."/>
            <person name="Lehrach H."/>
            <person name="Weisshaar B."/>
            <person name="Himmelbauer H."/>
        </authorList>
    </citation>
    <scope>NUCLEOTIDE SEQUENCE [LARGE SCALE GENOMIC DNA]</scope>
    <source>
        <tissue evidence="2">Taproot</tissue>
    </source>
</reference>